<evidence type="ECO:0000256" key="1">
    <source>
        <dbReference type="SAM" id="MobiDB-lite"/>
    </source>
</evidence>
<dbReference type="OrthoDB" id="5852880at2759"/>
<feature type="compositionally biased region" description="Basic and acidic residues" evidence="1">
    <location>
        <begin position="14"/>
        <end position="30"/>
    </location>
</feature>
<evidence type="ECO:0000313" key="3">
    <source>
        <dbReference type="Proteomes" id="UP000050761"/>
    </source>
</evidence>
<dbReference type="AlphaFoldDB" id="A0A183F3N9"/>
<feature type="region of interest" description="Disordered" evidence="1">
    <location>
        <begin position="277"/>
        <end position="381"/>
    </location>
</feature>
<sequence length="381" mass="43567">MIAITKTISGFFSKKTEEGEPVDSEERKDEDGMESTSTDEKVETADEKPPVQDEKPADEETKSKEENKTDENKEGEKVEEKKEEKAEDGEKKTEGEEKLDVNKTAEDEKAKKNATAEEKPKVPEVIRVTLKTKEKYTNAHMMSKEDVAEAKKILEQFEKRERHARDRAAAENELEAFAFEAKRIRTWLEDDTTPETKTIEFTKNLITLQTLVQPVKRRIEEGKSDAEAFSKKLDRLTTWLQEKKAEQEKRQPYEEPAVTTNEVAIKMKALDRELNSFMKKMKKTRVKDVEDAIKKDNEKGENKTEKAATDGEEGKKEGEEAQKKEEKAEGEGADVKKKEEKPEEGQGEDAKKEEKTEEAQKGQESDESGQETGKKEEKVEL</sequence>
<keyword evidence="3" id="KW-1185">Reference proteome</keyword>
<dbReference type="Proteomes" id="UP000050761">
    <property type="component" value="Unassembled WGS sequence"/>
</dbReference>
<accession>A0A3P7U476</accession>
<dbReference type="WBParaSite" id="HPBE_0000078101-mRNA-1">
    <property type="protein sequence ID" value="HPBE_0000078101-mRNA-1"/>
    <property type="gene ID" value="HPBE_0000078101"/>
</dbReference>
<accession>A0A183F3N9</accession>
<feature type="compositionally biased region" description="Polar residues" evidence="1">
    <location>
        <begin position="1"/>
        <end position="10"/>
    </location>
</feature>
<gene>
    <name evidence="2" type="ORF">HPBE_LOCUS782</name>
</gene>
<evidence type="ECO:0000313" key="4">
    <source>
        <dbReference type="WBParaSite" id="HPBE_0000078101-mRNA-1"/>
    </source>
</evidence>
<protein>
    <submittedName>
        <fullName evidence="4">BAG domain-containing protein</fullName>
    </submittedName>
</protein>
<proteinExistence type="predicted"/>
<feature type="region of interest" description="Disordered" evidence="1">
    <location>
        <begin position="1"/>
        <end position="126"/>
    </location>
</feature>
<name>A0A183F3N9_HELPZ</name>
<reference evidence="4" key="2">
    <citation type="submission" date="2019-09" db="UniProtKB">
        <authorList>
            <consortium name="WormBaseParasite"/>
        </authorList>
    </citation>
    <scope>IDENTIFICATION</scope>
</reference>
<reference evidence="2 3" key="1">
    <citation type="submission" date="2018-11" db="EMBL/GenBank/DDBJ databases">
        <authorList>
            <consortium name="Pathogen Informatics"/>
        </authorList>
    </citation>
    <scope>NUCLEOTIDE SEQUENCE [LARGE SCALE GENOMIC DNA]</scope>
</reference>
<feature type="compositionally biased region" description="Basic and acidic residues" evidence="1">
    <location>
        <begin position="38"/>
        <end position="124"/>
    </location>
</feature>
<feature type="compositionally biased region" description="Basic and acidic residues" evidence="1">
    <location>
        <begin position="372"/>
        <end position="381"/>
    </location>
</feature>
<evidence type="ECO:0000313" key="2">
    <source>
        <dbReference type="EMBL" id="VDO19164.1"/>
    </source>
</evidence>
<dbReference type="EMBL" id="UZAH01000671">
    <property type="protein sequence ID" value="VDO19164.1"/>
    <property type="molecule type" value="Genomic_DNA"/>
</dbReference>
<feature type="compositionally biased region" description="Basic and acidic residues" evidence="1">
    <location>
        <begin position="286"/>
        <end position="364"/>
    </location>
</feature>
<organism evidence="3 4">
    <name type="scientific">Heligmosomoides polygyrus</name>
    <name type="common">Parasitic roundworm</name>
    <dbReference type="NCBI Taxonomy" id="6339"/>
    <lineage>
        <taxon>Eukaryota</taxon>
        <taxon>Metazoa</taxon>
        <taxon>Ecdysozoa</taxon>
        <taxon>Nematoda</taxon>
        <taxon>Chromadorea</taxon>
        <taxon>Rhabditida</taxon>
        <taxon>Rhabditina</taxon>
        <taxon>Rhabditomorpha</taxon>
        <taxon>Strongyloidea</taxon>
        <taxon>Heligmosomidae</taxon>
        <taxon>Heligmosomoides</taxon>
    </lineage>
</organism>